<dbReference type="Gene3D" id="3.30.590.10">
    <property type="entry name" value="Glutamine synthetase/guanido kinase, catalytic domain"/>
    <property type="match status" value="1"/>
</dbReference>
<keyword evidence="6" id="KW-1185">Reference proteome</keyword>
<accession>A0A7J8WNV5</accession>
<evidence type="ECO:0000313" key="6">
    <source>
        <dbReference type="Proteomes" id="UP000593577"/>
    </source>
</evidence>
<dbReference type="SUPFAM" id="SSF55931">
    <property type="entry name" value="Glutamine synthetase/guanido kinase"/>
    <property type="match status" value="1"/>
</dbReference>
<feature type="non-terminal residue" evidence="5">
    <location>
        <position position="268"/>
    </location>
</feature>
<evidence type="ECO:0000256" key="3">
    <source>
        <dbReference type="RuleBase" id="RU000384"/>
    </source>
</evidence>
<dbReference type="EMBL" id="JABFAA010000002">
    <property type="protein sequence ID" value="MBA0676737.1"/>
    <property type="molecule type" value="Genomic_DNA"/>
</dbReference>
<comment type="similarity">
    <text evidence="2 3">Belongs to the glutamine synthetase family.</text>
</comment>
<protein>
    <recommendedName>
        <fullName evidence="4">GS catalytic domain-containing protein</fullName>
    </recommendedName>
</protein>
<dbReference type="SMART" id="SM01230">
    <property type="entry name" value="Gln-synt_C"/>
    <property type="match status" value="1"/>
</dbReference>
<dbReference type="GO" id="GO:0004356">
    <property type="term" value="F:glutamine synthetase activity"/>
    <property type="evidence" value="ECO:0007669"/>
    <property type="project" value="InterPro"/>
</dbReference>
<dbReference type="InterPro" id="IPR036651">
    <property type="entry name" value="Gln_synt_N_sf"/>
</dbReference>
<sequence>MAMSSSIDGPADETNLTATGEIRLMPDLLTMRKIPWKKQEEMVLADMHLRPGEPWEYCPREALRRVSKVLKDEFNLDMEECWVPIDSKPYCSSSGFDAVSTLFQEIIAAFNSLNVVVEQLHAEAGKGQFEIALADTACTYAADSLIFAREAVRAVANKQGLLATSVPKYALDDIGSGSHVHVSLWQNGRNVFTASNTSSQYGMSKVGEEFMAGVLADLPSILAFTVPLPNSYDRIQPNTWSGAYQCWGNENREAPVRTACPPAVPHGF</sequence>
<dbReference type="Gene3D" id="3.10.20.70">
    <property type="entry name" value="Glutamine synthetase, N-terminal domain"/>
    <property type="match status" value="1"/>
</dbReference>
<organism evidence="5 6">
    <name type="scientific">Gossypium aridum</name>
    <name type="common">American cotton</name>
    <name type="synonym">Erioxylum aridum</name>
    <dbReference type="NCBI Taxonomy" id="34290"/>
    <lineage>
        <taxon>Eukaryota</taxon>
        <taxon>Viridiplantae</taxon>
        <taxon>Streptophyta</taxon>
        <taxon>Embryophyta</taxon>
        <taxon>Tracheophyta</taxon>
        <taxon>Spermatophyta</taxon>
        <taxon>Magnoliopsida</taxon>
        <taxon>eudicotyledons</taxon>
        <taxon>Gunneridae</taxon>
        <taxon>Pentapetalae</taxon>
        <taxon>rosids</taxon>
        <taxon>malvids</taxon>
        <taxon>Malvales</taxon>
        <taxon>Malvaceae</taxon>
        <taxon>Malvoideae</taxon>
        <taxon>Gossypium</taxon>
    </lineage>
</organism>
<evidence type="ECO:0000259" key="4">
    <source>
        <dbReference type="PROSITE" id="PS51987"/>
    </source>
</evidence>
<dbReference type="PANTHER" id="PTHR43785">
    <property type="entry name" value="GAMMA-GLUTAMYLPUTRESCINE SYNTHETASE"/>
    <property type="match status" value="1"/>
</dbReference>
<dbReference type="PROSITE" id="PS51987">
    <property type="entry name" value="GS_CATALYTIC"/>
    <property type="match status" value="1"/>
</dbReference>
<dbReference type="InterPro" id="IPR014746">
    <property type="entry name" value="Gln_synth/guanido_kin_cat_dom"/>
</dbReference>
<feature type="domain" description="GS catalytic" evidence="4">
    <location>
        <begin position="31"/>
        <end position="268"/>
    </location>
</feature>
<reference evidence="5 6" key="1">
    <citation type="journal article" date="2019" name="Genome Biol. Evol.">
        <title>Insights into the evolution of the New World diploid cottons (Gossypium, subgenus Houzingenia) based on genome sequencing.</title>
        <authorList>
            <person name="Grover C.E."/>
            <person name="Arick M.A. 2nd"/>
            <person name="Thrash A."/>
            <person name="Conover J.L."/>
            <person name="Sanders W.S."/>
            <person name="Peterson D.G."/>
            <person name="Frelichowski J.E."/>
            <person name="Scheffler J.A."/>
            <person name="Scheffler B.E."/>
            <person name="Wendel J.F."/>
        </authorList>
    </citation>
    <scope>NUCLEOTIDE SEQUENCE [LARGE SCALE GENOMIC DNA]</scope>
    <source>
        <strain evidence="5">185</strain>
        <tissue evidence="5">Leaf</tissue>
    </source>
</reference>
<gene>
    <name evidence="5" type="ORF">Goari_018200</name>
</gene>
<keyword evidence="1" id="KW-0436">Ligase</keyword>
<dbReference type="AlphaFoldDB" id="A0A7J8WNV5"/>
<dbReference type="Proteomes" id="UP000593577">
    <property type="component" value="Unassembled WGS sequence"/>
</dbReference>
<dbReference type="GO" id="GO:0006542">
    <property type="term" value="P:glutamine biosynthetic process"/>
    <property type="evidence" value="ECO:0007669"/>
    <property type="project" value="InterPro"/>
</dbReference>
<proteinExistence type="inferred from homology"/>
<dbReference type="PANTHER" id="PTHR43785:SF2">
    <property type="entry name" value="TYPE-1 GLUTAMINE SYNTHETASE 1"/>
    <property type="match status" value="1"/>
</dbReference>
<dbReference type="Pfam" id="PF00120">
    <property type="entry name" value="Gln-synt_C"/>
    <property type="match status" value="1"/>
</dbReference>
<evidence type="ECO:0000256" key="2">
    <source>
        <dbReference type="PROSITE-ProRule" id="PRU01331"/>
    </source>
</evidence>
<dbReference type="InterPro" id="IPR008146">
    <property type="entry name" value="Gln_synth_cat_dom"/>
</dbReference>
<evidence type="ECO:0000313" key="5">
    <source>
        <dbReference type="EMBL" id="MBA0676737.1"/>
    </source>
</evidence>
<evidence type="ECO:0000256" key="1">
    <source>
        <dbReference type="ARBA" id="ARBA00022598"/>
    </source>
</evidence>
<name>A0A7J8WNV5_GOSAI</name>
<comment type="caution">
    <text evidence="5">The sequence shown here is derived from an EMBL/GenBank/DDBJ whole genome shotgun (WGS) entry which is preliminary data.</text>
</comment>